<evidence type="ECO:0000256" key="5">
    <source>
        <dbReference type="ARBA" id="ARBA00022723"/>
    </source>
</evidence>
<accession>A0A3B1D980</accession>
<dbReference type="InterPro" id="IPR053783">
    <property type="entry name" value="Dockerin_dom_GC-type"/>
</dbReference>
<evidence type="ECO:0000256" key="2">
    <source>
        <dbReference type="ARBA" id="ARBA00005988"/>
    </source>
</evidence>
<dbReference type="EMBL" id="UOGK01000230">
    <property type="protein sequence ID" value="VAX39406.1"/>
    <property type="molecule type" value="Genomic_DNA"/>
</dbReference>
<keyword evidence="3" id="KW-0121">Carboxypeptidase</keyword>
<dbReference type="AlphaFoldDB" id="A0A3B1D980"/>
<proteinExistence type="inferred from homology"/>
<dbReference type="PANTHER" id="PTHR11705">
    <property type="entry name" value="PROTEASE FAMILY M14 CARBOXYPEPTIDASE A,B"/>
    <property type="match status" value="1"/>
</dbReference>
<protein>
    <recommendedName>
        <fullName evidence="10">Peptidase M14 domain-containing protein</fullName>
    </recommendedName>
</protein>
<keyword evidence="7" id="KW-0378">Hydrolase</keyword>
<reference evidence="11" key="1">
    <citation type="submission" date="2018-06" db="EMBL/GenBank/DDBJ databases">
        <authorList>
            <person name="Zhirakovskaya E."/>
        </authorList>
    </citation>
    <scope>NUCLEOTIDE SEQUENCE</scope>
</reference>
<dbReference type="InterPro" id="IPR036439">
    <property type="entry name" value="Dockerin_dom_sf"/>
</dbReference>
<dbReference type="NCBIfam" id="NF041540">
    <property type="entry name" value="dockerin_GC"/>
    <property type="match status" value="1"/>
</dbReference>
<dbReference type="GO" id="GO:0006508">
    <property type="term" value="P:proteolysis"/>
    <property type="evidence" value="ECO:0007669"/>
    <property type="project" value="UniProtKB-KW"/>
</dbReference>
<dbReference type="Gene3D" id="3.40.630.10">
    <property type="entry name" value="Zn peptidases"/>
    <property type="match status" value="1"/>
</dbReference>
<dbReference type="GO" id="GO:0000272">
    <property type="term" value="P:polysaccharide catabolic process"/>
    <property type="evidence" value="ECO:0007669"/>
    <property type="project" value="InterPro"/>
</dbReference>
<keyword evidence="8" id="KW-0862">Zinc</keyword>
<dbReference type="InterPro" id="IPR000834">
    <property type="entry name" value="Peptidase_M14"/>
</dbReference>
<evidence type="ECO:0000259" key="10">
    <source>
        <dbReference type="PROSITE" id="PS52035"/>
    </source>
</evidence>
<feature type="domain" description="Peptidase M14" evidence="10">
    <location>
        <begin position="1"/>
        <end position="222"/>
    </location>
</feature>
<evidence type="ECO:0000256" key="6">
    <source>
        <dbReference type="ARBA" id="ARBA00022729"/>
    </source>
</evidence>
<evidence type="ECO:0000256" key="7">
    <source>
        <dbReference type="ARBA" id="ARBA00022801"/>
    </source>
</evidence>
<gene>
    <name evidence="11" type="ORF">MNBD_PLANCTO03-2145</name>
</gene>
<dbReference type="GO" id="GO:0004181">
    <property type="term" value="F:metallocarboxypeptidase activity"/>
    <property type="evidence" value="ECO:0007669"/>
    <property type="project" value="InterPro"/>
</dbReference>
<evidence type="ECO:0000313" key="11">
    <source>
        <dbReference type="EMBL" id="VAX39406.1"/>
    </source>
</evidence>
<evidence type="ECO:0000256" key="1">
    <source>
        <dbReference type="ARBA" id="ARBA00001947"/>
    </source>
</evidence>
<keyword evidence="6" id="KW-0732">Signal</keyword>
<sequence>MYTADQLLAGYGVDQNITDLIDRTEILIVPVVNPDGYEYTWTTYRYWRKNRRNNGSGSYGVDLNRNWGYAWGNNNGSSGDKWSEVYRGTAPFSEPELHGLRDWSNSRPRMAAQVDLHSYGQWILWPWGYTSAQPPYAQTFTSLGNEIKQVIKSVHNRNYTAGQANTLLYPVSGGCLDWYLGGVDTINYTLELRGSDFVIPPNQIIPNGEEIFPALVHFAEWAVANRGAAGDFNMDARIDTLDVLTFLNAWNNNDPRGDFNSDGVFNTQDVLAFLNAWNLGC</sequence>
<comment type="similarity">
    <text evidence="2">Belongs to the peptidase M14 family.</text>
</comment>
<keyword evidence="4" id="KW-0645">Protease</keyword>
<evidence type="ECO:0000256" key="8">
    <source>
        <dbReference type="ARBA" id="ARBA00022833"/>
    </source>
</evidence>
<dbReference type="GO" id="GO:0008270">
    <property type="term" value="F:zinc ion binding"/>
    <property type="evidence" value="ECO:0007669"/>
    <property type="project" value="InterPro"/>
</dbReference>
<keyword evidence="5" id="KW-0479">Metal-binding</keyword>
<comment type="cofactor">
    <cofactor evidence="1">
        <name>Zn(2+)</name>
        <dbReference type="ChEBI" id="CHEBI:29105"/>
    </cofactor>
</comment>
<dbReference type="Gene3D" id="1.10.1330.10">
    <property type="entry name" value="Dockerin domain"/>
    <property type="match status" value="1"/>
</dbReference>
<dbReference type="Pfam" id="PF00246">
    <property type="entry name" value="Peptidase_M14"/>
    <property type="match status" value="1"/>
</dbReference>
<name>A0A3B1D980_9ZZZZ</name>
<keyword evidence="9" id="KW-0482">Metalloprotease</keyword>
<evidence type="ECO:0000256" key="3">
    <source>
        <dbReference type="ARBA" id="ARBA00022645"/>
    </source>
</evidence>
<dbReference type="SMART" id="SM00631">
    <property type="entry name" value="Zn_pept"/>
    <property type="match status" value="1"/>
</dbReference>
<evidence type="ECO:0000256" key="4">
    <source>
        <dbReference type="ARBA" id="ARBA00022670"/>
    </source>
</evidence>
<dbReference type="GO" id="GO:0005615">
    <property type="term" value="C:extracellular space"/>
    <property type="evidence" value="ECO:0007669"/>
    <property type="project" value="TreeGrafter"/>
</dbReference>
<dbReference type="FunFam" id="3.40.630.10:FF:000084">
    <property type="entry name" value="Carboxypeptidase B2"/>
    <property type="match status" value="1"/>
</dbReference>
<organism evidence="11">
    <name type="scientific">hydrothermal vent metagenome</name>
    <dbReference type="NCBI Taxonomy" id="652676"/>
    <lineage>
        <taxon>unclassified sequences</taxon>
        <taxon>metagenomes</taxon>
        <taxon>ecological metagenomes</taxon>
    </lineage>
</organism>
<dbReference type="PANTHER" id="PTHR11705:SF143">
    <property type="entry name" value="SLL0236 PROTEIN"/>
    <property type="match status" value="1"/>
</dbReference>
<evidence type="ECO:0000256" key="9">
    <source>
        <dbReference type="ARBA" id="ARBA00023049"/>
    </source>
</evidence>
<dbReference type="SUPFAM" id="SSF53187">
    <property type="entry name" value="Zn-dependent exopeptidases"/>
    <property type="match status" value="1"/>
</dbReference>
<dbReference type="PROSITE" id="PS52035">
    <property type="entry name" value="PEPTIDASE_M14"/>
    <property type="match status" value="1"/>
</dbReference>